<dbReference type="InterPro" id="IPR036396">
    <property type="entry name" value="Cyt_P450_sf"/>
</dbReference>
<comment type="caution">
    <text evidence="11">The sequence shown here is derived from an EMBL/GenBank/DDBJ whole genome shotgun (WGS) entry which is preliminary data.</text>
</comment>
<gene>
    <name evidence="11" type="ORF">TIFTF001_020715</name>
</gene>
<dbReference type="PRINTS" id="PR00385">
    <property type="entry name" value="P450"/>
</dbReference>
<feature type="binding site" description="axial binding residue" evidence="9">
    <location>
        <position position="422"/>
    </location>
    <ligand>
        <name>heme</name>
        <dbReference type="ChEBI" id="CHEBI:30413"/>
    </ligand>
    <ligandPart>
        <name>Fe</name>
        <dbReference type="ChEBI" id="CHEBI:18248"/>
    </ligandPart>
</feature>
<accession>A0AA88AJ58</accession>
<keyword evidence="9 10" id="KW-0349">Heme</keyword>
<dbReference type="CDD" id="cd11043">
    <property type="entry name" value="CYP90-like"/>
    <property type="match status" value="1"/>
</dbReference>
<keyword evidence="10" id="KW-0503">Monooxygenase</keyword>
<evidence type="ECO:0000256" key="10">
    <source>
        <dbReference type="RuleBase" id="RU000461"/>
    </source>
</evidence>
<dbReference type="GO" id="GO:0020037">
    <property type="term" value="F:heme binding"/>
    <property type="evidence" value="ECO:0007669"/>
    <property type="project" value="InterPro"/>
</dbReference>
<dbReference type="FunFam" id="1.10.630.10:FF:000022">
    <property type="entry name" value="Taxadiene 5-alpha hydroxylase"/>
    <property type="match status" value="1"/>
</dbReference>
<evidence type="ECO:0000256" key="4">
    <source>
        <dbReference type="ARBA" id="ARBA00022692"/>
    </source>
</evidence>
<dbReference type="Proteomes" id="UP001187192">
    <property type="component" value="Unassembled WGS sequence"/>
</dbReference>
<dbReference type="PANTHER" id="PTHR24286:SF190">
    <property type="entry name" value="CYTOCHROME P450"/>
    <property type="match status" value="1"/>
</dbReference>
<proteinExistence type="inferred from homology"/>
<dbReference type="Gene3D" id="1.10.630.10">
    <property type="entry name" value="Cytochrome P450"/>
    <property type="match status" value="1"/>
</dbReference>
<dbReference type="GO" id="GO:0004497">
    <property type="term" value="F:monooxygenase activity"/>
    <property type="evidence" value="ECO:0007669"/>
    <property type="project" value="UniProtKB-KW"/>
</dbReference>
<name>A0AA88AJ58_FICCA</name>
<evidence type="ECO:0000256" key="8">
    <source>
        <dbReference type="ARBA" id="ARBA00023004"/>
    </source>
</evidence>
<dbReference type="EMBL" id="BTGU01000038">
    <property type="protein sequence ID" value="GMN51562.1"/>
    <property type="molecule type" value="Genomic_DNA"/>
</dbReference>
<keyword evidence="6" id="KW-1133">Transmembrane helix</keyword>
<dbReference type="Pfam" id="PF00067">
    <property type="entry name" value="p450"/>
    <property type="match status" value="1"/>
</dbReference>
<evidence type="ECO:0000256" key="3">
    <source>
        <dbReference type="ARBA" id="ARBA00010617"/>
    </source>
</evidence>
<keyword evidence="7 10" id="KW-0560">Oxidoreductase</keyword>
<comment type="similarity">
    <text evidence="3 10">Belongs to the cytochrome P450 family.</text>
</comment>
<dbReference type="SUPFAM" id="SSF48264">
    <property type="entry name" value="Cytochrome P450"/>
    <property type="match status" value="1"/>
</dbReference>
<organism evidence="11 12">
    <name type="scientific">Ficus carica</name>
    <name type="common">Common fig</name>
    <dbReference type="NCBI Taxonomy" id="3494"/>
    <lineage>
        <taxon>Eukaryota</taxon>
        <taxon>Viridiplantae</taxon>
        <taxon>Streptophyta</taxon>
        <taxon>Embryophyta</taxon>
        <taxon>Tracheophyta</taxon>
        <taxon>Spermatophyta</taxon>
        <taxon>Magnoliopsida</taxon>
        <taxon>eudicotyledons</taxon>
        <taxon>Gunneridae</taxon>
        <taxon>Pentapetalae</taxon>
        <taxon>rosids</taxon>
        <taxon>fabids</taxon>
        <taxon>Rosales</taxon>
        <taxon>Moraceae</taxon>
        <taxon>Ficeae</taxon>
        <taxon>Ficus</taxon>
    </lineage>
</organism>
<dbReference type="PRINTS" id="PR00463">
    <property type="entry name" value="EP450I"/>
</dbReference>
<evidence type="ECO:0008006" key="13">
    <source>
        <dbReference type="Google" id="ProtNLM"/>
    </source>
</evidence>
<keyword evidence="5 9" id="KW-0479">Metal-binding</keyword>
<dbReference type="GO" id="GO:0016125">
    <property type="term" value="P:sterol metabolic process"/>
    <property type="evidence" value="ECO:0007669"/>
    <property type="project" value="TreeGrafter"/>
</dbReference>
<keyword evidence="12" id="KW-1185">Reference proteome</keyword>
<dbReference type="PROSITE" id="PS00086">
    <property type="entry name" value="CYTOCHROME_P450"/>
    <property type="match status" value="1"/>
</dbReference>
<keyword evidence="4" id="KW-0812">Transmembrane</keyword>
<dbReference type="GO" id="GO:0016705">
    <property type="term" value="F:oxidoreductase activity, acting on paired donors, with incorporation or reduction of molecular oxygen"/>
    <property type="evidence" value="ECO:0007669"/>
    <property type="project" value="InterPro"/>
</dbReference>
<comment type="subcellular location">
    <subcellularLocation>
        <location evidence="2">Membrane</location>
        <topology evidence="2">Single-pass membrane protein</topology>
    </subcellularLocation>
</comment>
<evidence type="ECO:0000256" key="6">
    <source>
        <dbReference type="ARBA" id="ARBA00022989"/>
    </source>
</evidence>
<dbReference type="InterPro" id="IPR002401">
    <property type="entry name" value="Cyt_P450_E_grp-I"/>
</dbReference>
<evidence type="ECO:0000256" key="2">
    <source>
        <dbReference type="ARBA" id="ARBA00004167"/>
    </source>
</evidence>
<dbReference type="AlphaFoldDB" id="A0AA88AJ58"/>
<evidence type="ECO:0000313" key="12">
    <source>
        <dbReference type="Proteomes" id="UP001187192"/>
    </source>
</evidence>
<comment type="cofactor">
    <cofactor evidence="1 9">
        <name>heme</name>
        <dbReference type="ChEBI" id="CHEBI:30413"/>
    </cofactor>
</comment>
<evidence type="ECO:0000313" key="11">
    <source>
        <dbReference type="EMBL" id="GMN51562.1"/>
    </source>
</evidence>
<protein>
    <recommendedName>
        <fullName evidence="13">Cytochrome P450</fullName>
    </recommendedName>
</protein>
<evidence type="ECO:0000256" key="1">
    <source>
        <dbReference type="ARBA" id="ARBA00001971"/>
    </source>
</evidence>
<sequence length="475" mass="54269">MTTLFIIFLFFISIFFVLKRRGRSTRKLPPGSLGIPIIGQSLDLLRAMRANTAEKWLENRIKKYGPISKLSLFGKPTVFLHGHAANKFIFTADSSTIATQQTKSIQMIIGERTLLELGGDDHKRVRNALMLFLKPESLKLYVGKMEEEIRMHLEKHWLGKQQVTVLPLMKILTFNIMCSLLFGLERGTRRDKLVEGFEQMMEGMWAVPVNLPFTRYHRSLKASKKVRDTVKELIREKRSELKGKGVTDPRQDLIACLLSIRNEEGEEALTEKEIVDNIMLVMIAGHDTSSILITFVLQFLANEPSVHAAVLQEQEEIARSKKSGEDLTWEDLAKMKYTWRVAMETLRIVPPIFGSFRKALKDIEFGGYLIPKGWQILWASSMTQMDNSIFPEPTKFDPNRFENKSSVPPYCFVAFGGGTHICPGNEFARVETLMTIHYLVTRFTWKLCADNSFSRDPMPVPAQGLPVRITQKKPL</sequence>
<dbReference type="InterPro" id="IPR017972">
    <property type="entry name" value="Cyt_P450_CS"/>
</dbReference>
<dbReference type="PANTHER" id="PTHR24286">
    <property type="entry name" value="CYTOCHROME P450 26"/>
    <property type="match status" value="1"/>
</dbReference>
<dbReference type="GO" id="GO:0005506">
    <property type="term" value="F:iron ion binding"/>
    <property type="evidence" value="ECO:0007669"/>
    <property type="project" value="InterPro"/>
</dbReference>
<evidence type="ECO:0000256" key="9">
    <source>
        <dbReference type="PIRSR" id="PIRSR602401-1"/>
    </source>
</evidence>
<evidence type="ECO:0000256" key="7">
    <source>
        <dbReference type="ARBA" id="ARBA00023002"/>
    </source>
</evidence>
<dbReference type="InterPro" id="IPR001128">
    <property type="entry name" value="Cyt_P450"/>
</dbReference>
<keyword evidence="6" id="KW-0472">Membrane</keyword>
<dbReference type="GO" id="GO:0016020">
    <property type="term" value="C:membrane"/>
    <property type="evidence" value="ECO:0007669"/>
    <property type="project" value="UniProtKB-SubCell"/>
</dbReference>
<keyword evidence="8 9" id="KW-0408">Iron</keyword>
<reference evidence="11" key="1">
    <citation type="submission" date="2023-07" db="EMBL/GenBank/DDBJ databases">
        <title>draft genome sequence of fig (Ficus carica).</title>
        <authorList>
            <person name="Takahashi T."/>
            <person name="Nishimura K."/>
        </authorList>
    </citation>
    <scope>NUCLEOTIDE SEQUENCE</scope>
</reference>
<evidence type="ECO:0000256" key="5">
    <source>
        <dbReference type="ARBA" id="ARBA00022723"/>
    </source>
</evidence>